<feature type="region of interest" description="Disordered" evidence="1">
    <location>
        <begin position="79"/>
        <end position="99"/>
    </location>
</feature>
<evidence type="ECO:0000256" key="1">
    <source>
        <dbReference type="SAM" id="MobiDB-lite"/>
    </source>
</evidence>
<keyword evidence="2" id="KW-1185">Reference proteome</keyword>
<sequence length="123" mass="14234">MELGNNKYEPEQLTLCHVAKRSDSSASKFQFECSNFFQEISLSRTPSIVFVHPVDGKLHREIAMQIDELDDQRHRHLHRNGVPQKDQKLNRPCRAKGQGPRRQLADCELCKTHQGIQQMPDEV</sequence>
<reference evidence="3" key="1">
    <citation type="submission" date="2022-11" db="UniProtKB">
        <authorList>
            <consortium name="WormBaseParasite"/>
        </authorList>
    </citation>
    <scope>IDENTIFICATION</scope>
</reference>
<organism evidence="2 3">
    <name type="scientific">Romanomermis culicivorax</name>
    <name type="common">Nematode worm</name>
    <dbReference type="NCBI Taxonomy" id="13658"/>
    <lineage>
        <taxon>Eukaryota</taxon>
        <taxon>Metazoa</taxon>
        <taxon>Ecdysozoa</taxon>
        <taxon>Nematoda</taxon>
        <taxon>Enoplea</taxon>
        <taxon>Dorylaimia</taxon>
        <taxon>Mermithida</taxon>
        <taxon>Mermithoidea</taxon>
        <taxon>Mermithidae</taxon>
        <taxon>Romanomermis</taxon>
    </lineage>
</organism>
<evidence type="ECO:0000313" key="3">
    <source>
        <dbReference type="WBParaSite" id="nRc.2.0.1.t18172-RA"/>
    </source>
</evidence>
<evidence type="ECO:0000313" key="2">
    <source>
        <dbReference type="Proteomes" id="UP000887565"/>
    </source>
</evidence>
<dbReference type="Proteomes" id="UP000887565">
    <property type="component" value="Unplaced"/>
</dbReference>
<name>A0A915IWG7_ROMCU</name>
<dbReference type="WBParaSite" id="nRc.2.0.1.t18172-RA">
    <property type="protein sequence ID" value="nRc.2.0.1.t18172-RA"/>
    <property type="gene ID" value="nRc.2.0.1.g18172"/>
</dbReference>
<proteinExistence type="predicted"/>
<accession>A0A915IWG7</accession>
<protein>
    <submittedName>
        <fullName evidence="3">Uncharacterized protein</fullName>
    </submittedName>
</protein>
<dbReference type="AlphaFoldDB" id="A0A915IWG7"/>